<proteinExistence type="predicted"/>
<dbReference type="Proteomes" id="UP001150924">
    <property type="component" value="Unassembled WGS sequence"/>
</dbReference>
<sequence>MAIHTIHSSFGITSVALAFVAILGGCDTPGQSLRGDSDDSQTTQFEAVERVEPNAVIPASPETLALTDGVVSWNVYDEEGVRIVGADADDRALVELQFQVEHDDGGALLGVAVQMNAPDVGTITFDASGQLRESTLGDAQRRLFEALAADIQTVEEGAEVQLRSWSCFGATLALGAACGSAVVTCLTTLGVGCVFGGAGCTAAALDWLCACKNTSC</sequence>
<evidence type="ECO:0000313" key="1">
    <source>
        <dbReference type="EMBL" id="MCY1013449.1"/>
    </source>
</evidence>
<name>A0A9X3F2L0_9BACT</name>
<comment type="caution">
    <text evidence="1">The sequence shown here is derived from an EMBL/GenBank/DDBJ whole genome shotgun (WGS) entry which is preliminary data.</text>
</comment>
<dbReference type="EMBL" id="JAPNKE010000002">
    <property type="protein sequence ID" value="MCY1013449.1"/>
    <property type="molecule type" value="Genomic_DNA"/>
</dbReference>
<organism evidence="1 2">
    <name type="scientific">Nannocystis pusilla</name>
    <dbReference type="NCBI Taxonomy" id="889268"/>
    <lineage>
        <taxon>Bacteria</taxon>
        <taxon>Pseudomonadati</taxon>
        <taxon>Myxococcota</taxon>
        <taxon>Polyangia</taxon>
        <taxon>Nannocystales</taxon>
        <taxon>Nannocystaceae</taxon>
        <taxon>Nannocystis</taxon>
    </lineage>
</organism>
<dbReference type="AlphaFoldDB" id="A0A9X3F2L0"/>
<gene>
    <name evidence="1" type="ORF">OV079_49575</name>
</gene>
<keyword evidence="2" id="KW-1185">Reference proteome</keyword>
<evidence type="ECO:0000313" key="2">
    <source>
        <dbReference type="Proteomes" id="UP001150924"/>
    </source>
</evidence>
<dbReference type="RefSeq" id="WP_267777401.1">
    <property type="nucleotide sequence ID" value="NZ_JAPNKE010000002.1"/>
</dbReference>
<protein>
    <submittedName>
        <fullName evidence="1">Uncharacterized protein</fullName>
    </submittedName>
</protein>
<reference evidence="1" key="1">
    <citation type="submission" date="2022-11" db="EMBL/GenBank/DDBJ databases">
        <title>Minimal conservation of predation-associated metabolite biosynthetic gene clusters underscores biosynthetic potential of Myxococcota including descriptions for ten novel species: Archangium lansinium sp. nov., Myxococcus landrumus sp. nov., Nannocystis bai.</title>
        <authorList>
            <person name="Ahearne A."/>
            <person name="Stevens C."/>
            <person name="Phillips K."/>
        </authorList>
    </citation>
    <scope>NUCLEOTIDE SEQUENCE</scope>
    <source>
        <strain evidence="1">Na p29</strain>
    </source>
</reference>
<accession>A0A9X3F2L0</accession>